<keyword evidence="2" id="KW-1185">Reference proteome</keyword>
<proteinExistence type="predicted"/>
<reference evidence="1 2" key="1">
    <citation type="journal article" date="2011" name="Science">
        <title>The Selaginella genome identifies genetic changes associated with the evolution of vascular plants.</title>
        <authorList>
            <person name="Banks J.A."/>
            <person name="Nishiyama T."/>
            <person name="Hasebe M."/>
            <person name="Bowman J.L."/>
            <person name="Gribskov M."/>
            <person name="dePamphilis C."/>
            <person name="Albert V.A."/>
            <person name="Aono N."/>
            <person name="Aoyama T."/>
            <person name="Ambrose B.A."/>
            <person name="Ashton N.W."/>
            <person name="Axtell M.J."/>
            <person name="Barker E."/>
            <person name="Barker M.S."/>
            <person name="Bennetzen J.L."/>
            <person name="Bonawitz N.D."/>
            <person name="Chapple C."/>
            <person name="Cheng C."/>
            <person name="Correa L.G."/>
            <person name="Dacre M."/>
            <person name="DeBarry J."/>
            <person name="Dreyer I."/>
            <person name="Elias M."/>
            <person name="Engstrom E.M."/>
            <person name="Estelle M."/>
            <person name="Feng L."/>
            <person name="Finet C."/>
            <person name="Floyd S.K."/>
            <person name="Frommer W.B."/>
            <person name="Fujita T."/>
            <person name="Gramzow L."/>
            <person name="Gutensohn M."/>
            <person name="Harholt J."/>
            <person name="Hattori M."/>
            <person name="Heyl A."/>
            <person name="Hirai T."/>
            <person name="Hiwatashi Y."/>
            <person name="Ishikawa M."/>
            <person name="Iwata M."/>
            <person name="Karol K.G."/>
            <person name="Koehler B."/>
            <person name="Kolukisaoglu U."/>
            <person name="Kubo M."/>
            <person name="Kurata T."/>
            <person name="Lalonde S."/>
            <person name="Li K."/>
            <person name="Li Y."/>
            <person name="Litt A."/>
            <person name="Lyons E."/>
            <person name="Manning G."/>
            <person name="Maruyama T."/>
            <person name="Michael T.P."/>
            <person name="Mikami K."/>
            <person name="Miyazaki S."/>
            <person name="Morinaga S."/>
            <person name="Murata T."/>
            <person name="Mueller-Roeber B."/>
            <person name="Nelson D.R."/>
            <person name="Obara M."/>
            <person name="Oguri Y."/>
            <person name="Olmstead R.G."/>
            <person name="Onodera N."/>
            <person name="Petersen B.L."/>
            <person name="Pils B."/>
            <person name="Prigge M."/>
            <person name="Rensing S.A."/>
            <person name="Riano-Pachon D.M."/>
            <person name="Roberts A.W."/>
            <person name="Sato Y."/>
            <person name="Scheller H.V."/>
            <person name="Schulz B."/>
            <person name="Schulz C."/>
            <person name="Shakirov E.V."/>
            <person name="Shibagaki N."/>
            <person name="Shinohara N."/>
            <person name="Shippen D.E."/>
            <person name="Soerensen I."/>
            <person name="Sotooka R."/>
            <person name="Sugimoto N."/>
            <person name="Sugita M."/>
            <person name="Sumikawa N."/>
            <person name="Tanurdzic M."/>
            <person name="Theissen G."/>
            <person name="Ulvskov P."/>
            <person name="Wakazuki S."/>
            <person name="Weng J.K."/>
            <person name="Willats W.W."/>
            <person name="Wipf D."/>
            <person name="Wolf P.G."/>
            <person name="Yang L."/>
            <person name="Zimmer A.D."/>
            <person name="Zhu Q."/>
            <person name="Mitros T."/>
            <person name="Hellsten U."/>
            <person name="Loque D."/>
            <person name="Otillar R."/>
            <person name="Salamov A."/>
            <person name="Schmutz J."/>
            <person name="Shapiro H."/>
            <person name="Lindquist E."/>
            <person name="Lucas S."/>
            <person name="Rokhsar D."/>
            <person name="Grigoriev I.V."/>
        </authorList>
    </citation>
    <scope>NUCLEOTIDE SEQUENCE [LARGE SCALE GENOMIC DNA]</scope>
</reference>
<dbReference type="Gramene" id="EFJ20495">
    <property type="protein sequence ID" value="EFJ20495"/>
    <property type="gene ID" value="SELMODRAFT_418160"/>
</dbReference>
<dbReference type="EMBL" id="GL377602">
    <property type="protein sequence ID" value="EFJ20495.1"/>
    <property type="molecule type" value="Genomic_DNA"/>
</dbReference>
<gene>
    <name evidence="1" type="ORF">SELMODRAFT_418160</name>
</gene>
<organism evidence="2">
    <name type="scientific">Selaginella moellendorffii</name>
    <name type="common">Spikemoss</name>
    <dbReference type="NCBI Taxonomy" id="88036"/>
    <lineage>
        <taxon>Eukaryota</taxon>
        <taxon>Viridiplantae</taxon>
        <taxon>Streptophyta</taxon>
        <taxon>Embryophyta</taxon>
        <taxon>Tracheophyta</taxon>
        <taxon>Lycopodiopsida</taxon>
        <taxon>Selaginellales</taxon>
        <taxon>Selaginellaceae</taxon>
        <taxon>Selaginella</taxon>
    </lineage>
</organism>
<protein>
    <submittedName>
        <fullName evidence="1">Uncharacterized protein</fullName>
    </submittedName>
</protein>
<accession>D8S4V4</accession>
<evidence type="ECO:0000313" key="1">
    <source>
        <dbReference type="EMBL" id="EFJ20495.1"/>
    </source>
</evidence>
<dbReference type="Proteomes" id="UP000001514">
    <property type="component" value="Unassembled WGS sequence"/>
</dbReference>
<dbReference type="KEGG" id="smo:SELMODRAFT_418160"/>
<dbReference type="AlphaFoldDB" id="D8S4V4"/>
<evidence type="ECO:0000313" key="2">
    <source>
        <dbReference type="Proteomes" id="UP000001514"/>
    </source>
</evidence>
<dbReference type="HOGENOM" id="CLU_1663717_0_0_1"/>
<name>D8S4V4_SELML</name>
<sequence>MGVLTVKEMYAATKIAEVLDLQDDFEREYGTKRGNIAISTTEHAGLNISEHMGGLRVLKTLRNMRMQKLVLRVKRKWFHDDAANNGIFQGACYTSQEMPKNLFAGATKLQFMSWILINNAGRIMKLLRTCDGQNSRIFFLSMGDFCRVIWGGEKSQLLR</sequence>
<dbReference type="InParanoid" id="D8S4V4"/>